<dbReference type="Proteomes" id="UP000233551">
    <property type="component" value="Unassembled WGS sequence"/>
</dbReference>
<evidence type="ECO:0000256" key="1">
    <source>
        <dbReference type="SAM" id="MobiDB-lite"/>
    </source>
</evidence>
<name>A0A2I0IXP0_PUNGR</name>
<organism evidence="2 3">
    <name type="scientific">Punica granatum</name>
    <name type="common">Pomegranate</name>
    <dbReference type="NCBI Taxonomy" id="22663"/>
    <lineage>
        <taxon>Eukaryota</taxon>
        <taxon>Viridiplantae</taxon>
        <taxon>Streptophyta</taxon>
        <taxon>Embryophyta</taxon>
        <taxon>Tracheophyta</taxon>
        <taxon>Spermatophyta</taxon>
        <taxon>Magnoliopsida</taxon>
        <taxon>eudicotyledons</taxon>
        <taxon>Gunneridae</taxon>
        <taxon>Pentapetalae</taxon>
        <taxon>rosids</taxon>
        <taxon>malvids</taxon>
        <taxon>Myrtales</taxon>
        <taxon>Lythraceae</taxon>
        <taxon>Punica</taxon>
    </lineage>
</organism>
<proteinExistence type="predicted"/>
<accession>A0A2I0IXP0</accession>
<protein>
    <submittedName>
        <fullName evidence="2">Uncharacterized protein</fullName>
    </submittedName>
</protein>
<keyword evidence="3" id="KW-1185">Reference proteome</keyword>
<feature type="region of interest" description="Disordered" evidence="1">
    <location>
        <begin position="1"/>
        <end position="41"/>
    </location>
</feature>
<evidence type="ECO:0000313" key="3">
    <source>
        <dbReference type="Proteomes" id="UP000233551"/>
    </source>
</evidence>
<dbReference type="AlphaFoldDB" id="A0A2I0IXP0"/>
<evidence type="ECO:0000313" key="2">
    <source>
        <dbReference type="EMBL" id="PKI48523.1"/>
    </source>
</evidence>
<comment type="caution">
    <text evidence="2">The sequence shown here is derived from an EMBL/GenBank/DDBJ whole genome shotgun (WGS) entry which is preliminary data.</text>
</comment>
<sequence length="55" mass="5775">MLAEGRPGSGGKRRRRAGAGSSRPLDPSTTAGMDVGDSSRRRRCFAVVDRDLTGA</sequence>
<dbReference type="EMBL" id="PGOL01002383">
    <property type="protein sequence ID" value="PKI48523.1"/>
    <property type="molecule type" value="Genomic_DNA"/>
</dbReference>
<reference evidence="2 3" key="1">
    <citation type="submission" date="2017-11" db="EMBL/GenBank/DDBJ databases">
        <title>De-novo sequencing of pomegranate (Punica granatum L.) genome.</title>
        <authorList>
            <person name="Akparov Z."/>
            <person name="Amiraslanov A."/>
            <person name="Hajiyeva S."/>
            <person name="Abbasov M."/>
            <person name="Kaur K."/>
            <person name="Hamwieh A."/>
            <person name="Solovyev V."/>
            <person name="Salamov A."/>
            <person name="Braich B."/>
            <person name="Kosarev P."/>
            <person name="Mahmoud A."/>
            <person name="Hajiyev E."/>
            <person name="Babayeva S."/>
            <person name="Izzatullayeva V."/>
            <person name="Mammadov A."/>
            <person name="Mammadov A."/>
            <person name="Sharifova S."/>
            <person name="Ojaghi J."/>
            <person name="Eynullazada K."/>
            <person name="Bayramov B."/>
            <person name="Abdulazimova A."/>
            <person name="Shahmuradov I."/>
        </authorList>
    </citation>
    <scope>NUCLEOTIDE SEQUENCE [LARGE SCALE GENOMIC DNA]</scope>
    <source>
        <strain evidence="3">cv. AG2017</strain>
        <tissue evidence="2">Leaf</tissue>
    </source>
</reference>
<gene>
    <name evidence="2" type="ORF">CRG98_031145</name>
</gene>